<dbReference type="GO" id="GO:0008841">
    <property type="term" value="F:dihydrofolate synthase activity"/>
    <property type="evidence" value="ECO:0007669"/>
    <property type="project" value="TreeGrafter"/>
</dbReference>
<accession>C3XFE1</accession>
<evidence type="ECO:0000313" key="8">
    <source>
        <dbReference type="EMBL" id="EEO23730.2"/>
    </source>
</evidence>
<comment type="similarity">
    <text evidence="1">Belongs to the folylpolyglutamate synthase family.</text>
</comment>
<dbReference type="EMBL" id="ACDN02000064">
    <property type="protein sequence ID" value="EEO23730.2"/>
    <property type="molecule type" value="Genomic_DNA"/>
</dbReference>
<evidence type="ECO:0000256" key="6">
    <source>
        <dbReference type="ARBA" id="ARBA00022842"/>
    </source>
</evidence>
<dbReference type="HOGENOM" id="CLU_015869_1_1_7"/>
<dbReference type="InterPro" id="IPR018109">
    <property type="entry name" value="Folylpolyglutamate_synth_CS"/>
</dbReference>
<dbReference type="SUPFAM" id="SSF53244">
    <property type="entry name" value="MurD-like peptide ligases, peptide-binding domain"/>
    <property type="match status" value="1"/>
</dbReference>
<dbReference type="UniPathway" id="UPA00077">
    <property type="reaction ID" value="UER00157"/>
</dbReference>
<dbReference type="SUPFAM" id="SSF53623">
    <property type="entry name" value="MurD-like peptide ligases, catalytic domain"/>
    <property type="match status" value="1"/>
</dbReference>
<reference evidence="8 9" key="1">
    <citation type="journal article" date="2014" name="Genome Announc.">
        <title>Draft genome sequences of six enterohepatic helicobacter species isolated from humans and one from rhesus macaques.</title>
        <authorList>
            <person name="Shen Z."/>
            <person name="Sheh A."/>
            <person name="Young S.K."/>
            <person name="Abouelliel A."/>
            <person name="Ward D.V."/>
            <person name="Earl A.M."/>
            <person name="Fox J.G."/>
        </authorList>
    </citation>
    <scope>NUCLEOTIDE SEQUENCE [LARGE SCALE GENOMIC DNA]</scope>
    <source>
        <strain evidence="8 9">ATCC 43879</strain>
    </source>
</reference>
<dbReference type="PANTHER" id="PTHR11136:SF0">
    <property type="entry name" value="DIHYDROFOLATE SYNTHETASE-RELATED"/>
    <property type="match status" value="1"/>
</dbReference>
<dbReference type="Pfam" id="PF08245">
    <property type="entry name" value="Mur_ligase_M"/>
    <property type="match status" value="1"/>
</dbReference>
<evidence type="ECO:0000256" key="1">
    <source>
        <dbReference type="ARBA" id="ARBA00008276"/>
    </source>
</evidence>
<dbReference type="OrthoDB" id="9809356at2"/>
<dbReference type="PANTHER" id="PTHR11136">
    <property type="entry name" value="FOLYLPOLYGLUTAMATE SYNTHASE-RELATED"/>
    <property type="match status" value="1"/>
</dbReference>
<dbReference type="GO" id="GO:0046872">
    <property type="term" value="F:metal ion binding"/>
    <property type="evidence" value="ECO:0007669"/>
    <property type="project" value="UniProtKB-KW"/>
</dbReference>
<dbReference type="InterPro" id="IPR036565">
    <property type="entry name" value="Mur-like_cat_sf"/>
</dbReference>
<dbReference type="InterPro" id="IPR036615">
    <property type="entry name" value="Mur_ligase_C_dom_sf"/>
</dbReference>
<sequence>MIYQYMDSKAQEYAVFDPKRAKKLFLLLQPHLRLNSYNIHIIGTNGKGSTGRFITQSIIESGYKVLHFTSPHVFDFRERFYTNSGIANNGIVSIQALLDAHNFLQQFSFMQEASYFEYATFLALVLGQDCDYLVMEAGVGGEFDSTSILRYDISIFTRIGLDHKEMLGNTLESIALTKLRAAQGDIFTHFQEKKVLKLIENIKNISVYVNDTELKRILPQSITYLCEEDLHTEEIKTYNNIHKIPYFLLENLALASLVLRRLNIPLLKNKLDIIGRFHAILPNVVVDVGHNTMAANAAISAAKSYFNNMPFVLIYNSYKDKEIREILSIFKEHIIEIIIFMVENPRIIDFKEMENILDSMSIPYSFFCPYKTKLDLLPKKLIESEKVLRKDNKYLIFGSFSLVEQFLLWFNDTHGKQCYDG</sequence>
<dbReference type="GO" id="GO:0004326">
    <property type="term" value="F:tetrahydrofolylpolyglutamate synthase activity"/>
    <property type="evidence" value="ECO:0007669"/>
    <property type="project" value="InterPro"/>
</dbReference>
<evidence type="ECO:0000313" key="9">
    <source>
        <dbReference type="Proteomes" id="UP000005085"/>
    </source>
</evidence>
<dbReference type="Proteomes" id="UP000005085">
    <property type="component" value="Unassembled WGS sequence"/>
</dbReference>
<proteinExistence type="inferred from homology"/>
<name>C3XFE1_9HELI</name>
<evidence type="ECO:0000259" key="7">
    <source>
        <dbReference type="Pfam" id="PF08245"/>
    </source>
</evidence>
<evidence type="ECO:0000256" key="4">
    <source>
        <dbReference type="ARBA" id="ARBA00022741"/>
    </source>
</evidence>
<feature type="domain" description="Mur ligase central" evidence="7">
    <location>
        <begin position="43"/>
        <end position="197"/>
    </location>
</feature>
<dbReference type="InterPro" id="IPR013221">
    <property type="entry name" value="Mur_ligase_cen"/>
</dbReference>
<dbReference type="InterPro" id="IPR001645">
    <property type="entry name" value="Folylpolyglutamate_synth"/>
</dbReference>
<evidence type="ECO:0000256" key="2">
    <source>
        <dbReference type="ARBA" id="ARBA00022598"/>
    </source>
</evidence>
<keyword evidence="6" id="KW-0460">Magnesium</keyword>
<keyword evidence="4" id="KW-0547">Nucleotide-binding</keyword>
<dbReference type="Gene3D" id="3.40.1190.10">
    <property type="entry name" value="Mur-like, catalytic domain"/>
    <property type="match status" value="1"/>
</dbReference>
<dbReference type="AlphaFoldDB" id="C3XFE1"/>
<keyword evidence="2" id="KW-0436">Ligase</keyword>
<dbReference type="PROSITE" id="PS01012">
    <property type="entry name" value="FOLYLPOLYGLU_SYNT_2"/>
    <property type="match status" value="1"/>
</dbReference>
<organism evidence="8 9">
    <name type="scientific">Helicobacter bilis ATCC 43879</name>
    <dbReference type="NCBI Taxonomy" id="613026"/>
    <lineage>
        <taxon>Bacteria</taxon>
        <taxon>Pseudomonadati</taxon>
        <taxon>Campylobacterota</taxon>
        <taxon>Epsilonproteobacteria</taxon>
        <taxon>Campylobacterales</taxon>
        <taxon>Helicobacteraceae</taxon>
        <taxon>Helicobacter</taxon>
    </lineage>
</organism>
<protein>
    <submittedName>
        <fullName evidence="8">FolC protein</fullName>
    </submittedName>
</protein>
<keyword evidence="5" id="KW-0067">ATP-binding</keyword>
<comment type="caution">
    <text evidence="8">The sequence shown here is derived from an EMBL/GenBank/DDBJ whole genome shotgun (WGS) entry which is preliminary data.</text>
</comment>
<dbReference type="eggNOG" id="COG0285">
    <property type="taxonomic scope" value="Bacteria"/>
</dbReference>
<evidence type="ECO:0000256" key="3">
    <source>
        <dbReference type="ARBA" id="ARBA00022723"/>
    </source>
</evidence>
<dbReference type="GO" id="GO:0005524">
    <property type="term" value="F:ATP binding"/>
    <property type="evidence" value="ECO:0007669"/>
    <property type="project" value="UniProtKB-KW"/>
</dbReference>
<keyword evidence="9" id="KW-1185">Reference proteome</keyword>
<dbReference type="GO" id="GO:0046654">
    <property type="term" value="P:tetrahydrofolate biosynthetic process"/>
    <property type="evidence" value="ECO:0007669"/>
    <property type="project" value="UniProtKB-UniPathway"/>
</dbReference>
<evidence type="ECO:0000256" key="5">
    <source>
        <dbReference type="ARBA" id="ARBA00022840"/>
    </source>
</evidence>
<dbReference type="RefSeq" id="WP_020995951.1">
    <property type="nucleotide sequence ID" value="NZ_KI392040.1"/>
</dbReference>
<dbReference type="NCBIfam" id="TIGR01499">
    <property type="entry name" value="folC"/>
    <property type="match status" value="1"/>
</dbReference>
<gene>
    <name evidence="8" type="ORF">HRAG_00787</name>
</gene>
<dbReference type="GO" id="GO:0005737">
    <property type="term" value="C:cytoplasm"/>
    <property type="evidence" value="ECO:0007669"/>
    <property type="project" value="TreeGrafter"/>
</dbReference>
<dbReference type="Gene3D" id="3.90.190.20">
    <property type="entry name" value="Mur ligase, C-terminal domain"/>
    <property type="match status" value="1"/>
</dbReference>
<keyword evidence="3" id="KW-0479">Metal-binding</keyword>